<comment type="caution">
    <text evidence="2">The sequence shown here is derived from an EMBL/GenBank/DDBJ whole genome shotgun (WGS) entry which is preliminary data.</text>
</comment>
<gene>
    <name evidence="2" type="ORF">PMEA_00015074</name>
</gene>
<keyword evidence="3" id="KW-1185">Reference proteome</keyword>
<sequence>MSKVLSSVVAGTPASSSSETACPSSSDSQNTGKQSMALFSGASPTLTTDPSSPEAARWKRLRPLELESDSDDNWILTFFT</sequence>
<organism evidence="2 3">
    <name type="scientific">Pocillopora meandrina</name>
    <dbReference type="NCBI Taxonomy" id="46732"/>
    <lineage>
        <taxon>Eukaryota</taxon>
        <taxon>Metazoa</taxon>
        <taxon>Cnidaria</taxon>
        <taxon>Anthozoa</taxon>
        <taxon>Hexacorallia</taxon>
        <taxon>Scleractinia</taxon>
        <taxon>Astrocoeniina</taxon>
        <taxon>Pocilloporidae</taxon>
        <taxon>Pocillopora</taxon>
    </lineage>
</organism>
<reference evidence="2 3" key="1">
    <citation type="submission" date="2022-05" db="EMBL/GenBank/DDBJ databases">
        <authorList>
            <consortium name="Genoscope - CEA"/>
            <person name="William W."/>
        </authorList>
    </citation>
    <scope>NUCLEOTIDE SEQUENCE [LARGE SCALE GENOMIC DNA]</scope>
</reference>
<feature type="compositionally biased region" description="Low complexity" evidence="1">
    <location>
        <begin position="15"/>
        <end position="28"/>
    </location>
</feature>
<dbReference type="Proteomes" id="UP001159428">
    <property type="component" value="Unassembled WGS sequence"/>
</dbReference>
<dbReference type="AlphaFoldDB" id="A0AAU9X1A1"/>
<evidence type="ECO:0000313" key="3">
    <source>
        <dbReference type="Proteomes" id="UP001159428"/>
    </source>
</evidence>
<protein>
    <submittedName>
        <fullName evidence="2">Uncharacterized protein</fullName>
    </submittedName>
</protein>
<evidence type="ECO:0000313" key="2">
    <source>
        <dbReference type="EMBL" id="CAH3133440.1"/>
    </source>
</evidence>
<evidence type="ECO:0000256" key="1">
    <source>
        <dbReference type="SAM" id="MobiDB-lite"/>
    </source>
</evidence>
<dbReference type="EMBL" id="CALNXJ010000027">
    <property type="protein sequence ID" value="CAH3133440.1"/>
    <property type="molecule type" value="Genomic_DNA"/>
</dbReference>
<feature type="compositionally biased region" description="Polar residues" evidence="1">
    <location>
        <begin position="42"/>
        <end position="51"/>
    </location>
</feature>
<proteinExistence type="predicted"/>
<feature type="region of interest" description="Disordered" evidence="1">
    <location>
        <begin position="1"/>
        <end position="55"/>
    </location>
</feature>
<name>A0AAU9X1A1_9CNID</name>
<accession>A0AAU9X1A1</accession>